<dbReference type="RefSeq" id="WP_192788864.1">
    <property type="nucleotide sequence ID" value="NZ_JADBEK010000001.1"/>
</dbReference>
<organism evidence="1 2">
    <name type="scientific">Nonomuraea angiospora</name>
    <dbReference type="NCBI Taxonomy" id="46172"/>
    <lineage>
        <taxon>Bacteria</taxon>
        <taxon>Bacillati</taxon>
        <taxon>Actinomycetota</taxon>
        <taxon>Actinomycetes</taxon>
        <taxon>Streptosporangiales</taxon>
        <taxon>Streptosporangiaceae</taxon>
        <taxon>Nonomuraea</taxon>
    </lineage>
</organism>
<dbReference type="EMBL" id="JADBEK010000001">
    <property type="protein sequence ID" value="MBE1588689.1"/>
    <property type="molecule type" value="Genomic_DNA"/>
</dbReference>
<dbReference type="InterPro" id="IPR036770">
    <property type="entry name" value="Ankyrin_rpt-contain_sf"/>
</dbReference>
<proteinExistence type="predicted"/>
<dbReference type="Pfam" id="PF12796">
    <property type="entry name" value="Ank_2"/>
    <property type="match status" value="1"/>
</dbReference>
<dbReference type="SMART" id="SM00248">
    <property type="entry name" value="ANK"/>
    <property type="match status" value="2"/>
</dbReference>
<evidence type="ECO:0000313" key="2">
    <source>
        <dbReference type="Proteomes" id="UP000633509"/>
    </source>
</evidence>
<dbReference type="SUPFAM" id="SSF48403">
    <property type="entry name" value="Ankyrin repeat"/>
    <property type="match status" value="1"/>
</dbReference>
<keyword evidence="2" id="KW-1185">Reference proteome</keyword>
<sequence length="316" mass="33719">MAATDDVGWWIVGWDEWTDLDLIRARLAAGADPNSGVRIFDKPLHVAADWGSPEVVAELAMRVDDVDAELRGRTALWTAVFEGRADNARALVAAGADPWRPMMGGWSPGRLSLATPTPDLFPARPGQPGLSTAETTAVAESRRLIPALGDIYHEGLGLACVAGVNAGEAARRLEAAPITGSLPDDLSGDEGLHVVGATDVPGGCVISQPWGYAPSMHGVLRRLSVGTVCYGMFDNAASGMQGHVARDGRLEERDTRPGSGIVSADESPEEILASYLYHREPVAYCCAGAGLRPADSRAIVGEPDLWLRLPRRDWWH</sequence>
<comment type="caution">
    <text evidence="1">The sequence shown here is derived from an EMBL/GenBank/DDBJ whole genome shotgun (WGS) entry which is preliminary data.</text>
</comment>
<reference evidence="1 2" key="1">
    <citation type="submission" date="2020-10" db="EMBL/GenBank/DDBJ databases">
        <title>Sequencing the genomes of 1000 actinobacteria strains.</title>
        <authorList>
            <person name="Klenk H.-P."/>
        </authorList>
    </citation>
    <scope>NUCLEOTIDE SEQUENCE [LARGE SCALE GENOMIC DNA]</scope>
    <source>
        <strain evidence="1 2">DSM 43173</strain>
    </source>
</reference>
<dbReference type="Gene3D" id="1.25.40.20">
    <property type="entry name" value="Ankyrin repeat-containing domain"/>
    <property type="match status" value="1"/>
</dbReference>
<evidence type="ECO:0008006" key="3">
    <source>
        <dbReference type="Google" id="ProtNLM"/>
    </source>
</evidence>
<dbReference type="InterPro" id="IPR002110">
    <property type="entry name" value="Ankyrin_rpt"/>
</dbReference>
<evidence type="ECO:0000313" key="1">
    <source>
        <dbReference type="EMBL" id="MBE1588689.1"/>
    </source>
</evidence>
<gene>
    <name evidence="1" type="ORF">H4W80_006947</name>
</gene>
<protein>
    <recommendedName>
        <fullName evidence="3">Ankyrin repeat domain-containing protein</fullName>
    </recommendedName>
</protein>
<dbReference type="Proteomes" id="UP000633509">
    <property type="component" value="Unassembled WGS sequence"/>
</dbReference>
<accession>A0ABR9M781</accession>
<name>A0ABR9M781_9ACTN</name>